<feature type="coiled-coil region" evidence="3">
    <location>
        <begin position="106"/>
        <end position="133"/>
    </location>
</feature>
<comment type="caution">
    <text evidence="6">The sequence shown here is derived from an EMBL/GenBank/DDBJ whole genome shotgun (WGS) entry which is preliminary data.</text>
</comment>
<feature type="compositionally biased region" description="Low complexity" evidence="4">
    <location>
        <begin position="7"/>
        <end position="45"/>
    </location>
</feature>
<dbReference type="SMART" id="SM00338">
    <property type="entry name" value="BRLZ"/>
    <property type="match status" value="1"/>
</dbReference>
<feature type="region of interest" description="Disordered" evidence="4">
    <location>
        <begin position="1"/>
        <end position="68"/>
    </location>
</feature>
<evidence type="ECO:0000256" key="3">
    <source>
        <dbReference type="SAM" id="Coils"/>
    </source>
</evidence>
<evidence type="ECO:0000313" key="7">
    <source>
        <dbReference type="Proteomes" id="UP001211907"/>
    </source>
</evidence>
<reference evidence="6" key="1">
    <citation type="submission" date="2020-05" db="EMBL/GenBank/DDBJ databases">
        <title>Phylogenomic resolution of chytrid fungi.</title>
        <authorList>
            <person name="Stajich J.E."/>
            <person name="Amses K."/>
            <person name="Simmons R."/>
            <person name="Seto K."/>
            <person name="Myers J."/>
            <person name="Bonds A."/>
            <person name="Quandt C.A."/>
            <person name="Barry K."/>
            <person name="Liu P."/>
            <person name="Grigoriev I."/>
            <person name="Longcore J.E."/>
            <person name="James T.Y."/>
        </authorList>
    </citation>
    <scope>NUCLEOTIDE SEQUENCE</scope>
    <source>
        <strain evidence="6">JEL0513</strain>
    </source>
</reference>
<dbReference type="PROSITE" id="PS00036">
    <property type="entry name" value="BZIP_BASIC"/>
    <property type="match status" value="1"/>
</dbReference>
<name>A0AAD5SWJ9_9FUNG</name>
<dbReference type="Pfam" id="PF00170">
    <property type="entry name" value="bZIP_1"/>
    <property type="match status" value="1"/>
</dbReference>
<dbReference type="CDD" id="cd14688">
    <property type="entry name" value="bZIP_YAP"/>
    <property type="match status" value="1"/>
</dbReference>
<keyword evidence="3" id="KW-0175">Coiled coil</keyword>
<protein>
    <recommendedName>
        <fullName evidence="5">BZIP domain-containing protein</fullName>
    </recommendedName>
</protein>
<evidence type="ECO:0000259" key="5">
    <source>
        <dbReference type="PROSITE" id="PS00036"/>
    </source>
</evidence>
<organism evidence="6 7">
    <name type="scientific">Physocladia obscura</name>
    <dbReference type="NCBI Taxonomy" id="109957"/>
    <lineage>
        <taxon>Eukaryota</taxon>
        <taxon>Fungi</taxon>
        <taxon>Fungi incertae sedis</taxon>
        <taxon>Chytridiomycota</taxon>
        <taxon>Chytridiomycota incertae sedis</taxon>
        <taxon>Chytridiomycetes</taxon>
        <taxon>Chytridiales</taxon>
        <taxon>Chytriomycetaceae</taxon>
        <taxon>Physocladia</taxon>
    </lineage>
</organism>
<dbReference type="Proteomes" id="UP001211907">
    <property type="component" value="Unassembled WGS sequence"/>
</dbReference>
<dbReference type="PANTHER" id="PTHR40621">
    <property type="entry name" value="TRANSCRIPTION FACTOR KAPC-RELATED"/>
    <property type="match status" value="1"/>
</dbReference>
<feature type="domain" description="BZIP" evidence="5">
    <location>
        <begin position="61"/>
        <end position="76"/>
    </location>
</feature>
<dbReference type="GO" id="GO:0001228">
    <property type="term" value="F:DNA-binding transcription activator activity, RNA polymerase II-specific"/>
    <property type="evidence" value="ECO:0007669"/>
    <property type="project" value="TreeGrafter"/>
</dbReference>
<dbReference type="GO" id="GO:0000976">
    <property type="term" value="F:transcription cis-regulatory region binding"/>
    <property type="evidence" value="ECO:0007669"/>
    <property type="project" value="InterPro"/>
</dbReference>
<keyword evidence="7" id="KW-1185">Reference proteome</keyword>
<evidence type="ECO:0000256" key="4">
    <source>
        <dbReference type="SAM" id="MobiDB-lite"/>
    </source>
</evidence>
<evidence type="ECO:0000313" key="6">
    <source>
        <dbReference type="EMBL" id="KAJ3113966.1"/>
    </source>
</evidence>
<evidence type="ECO:0000256" key="1">
    <source>
        <dbReference type="ARBA" id="ARBA00004123"/>
    </source>
</evidence>
<dbReference type="InterPro" id="IPR050936">
    <property type="entry name" value="AP-1-like"/>
</dbReference>
<dbReference type="GO" id="GO:0090575">
    <property type="term" value="C:RNA polymerase II transcription regulator complex"/>
    <property type="evidence" value="ECO:0007669"/>
    <property type="project" value="TreeGrafter"/>
</dbReference>
<dbReference type="EMBL" id="JADGJH010001406">
    <property type="protein sequence ID" value="KAJ3113966.1"/>
    <property type="molecule type" value="Genomic_DNA"/>
</dbReference>
<comment type="subcellular location">
    <subcellularLocation>
        <location evidence="1">Nucleus</location>
    </subcellularLocation>
</comment>
<keyword evidence="2" id="KW-0539">Nucleus</keyword>
<dbReference type="SUPFAM" id="SSF57959">
    <property type="entry name" value="Leucine zipper domain"/>
    <property type="match status" value="1"/>
</dbReference>
<evidence type="ECO:0000256" key="2">
    <source>
        <dbReference type="ARBA" id="ARBA00023242"/>
    </source>
</evidence>
<dbReference type="InterPro" id="IPR004827">
    <property type="entry name" value="bZIP"/>
</dbReference>
<gene>
    <name evidence="6" type="ORF">HK100_001833</name>
</gene>
<proteinExistence type="predicted"/>
<dbReference type="PANTHER" id="PTHR40621:SF6">
    <property type="entry name" value="AP-1-LIKE TRANSCRIPTION FACTOR YAP1-RELATED"/>
    <property type="match status" value="1"/>
</dbReference>
<feature type="compositionally biased region" description="Basic and acidic residues" evidence="4">
    <location>
        <begin position="56"/>
        <end position="65"/>
    </location>
</feature>
<accession>A0AAD5SWJ9</accession>
<dbReference type="InterPro" id="IPR046347">
    <property type="entry name" value="bZIP_sf"/>
</dbReference>
<dbReference type="Gene3D" id="1.20.5.170">
    <property type="match status" value="1"/>
</dbReference>
<sequence length="215" mass="23336">MDEQYYTTTTTTCSNSSATVSQASSASSPQPPSLLKQQQQQQPAVPKRRRPVSDNPEIRQRKAEQNRLAQKAFRERKDLRIKELEVKVALLSQGTALPLPPTANVTDVLLQKIRELESKVSALQNENAELKKLDAVATAAAAASTTKFVATGKESVLSTLSFSLSPEMHSLLPPLSAILHCVRDNTGMIVGSSGDMIDLSEFNHMPSPSSSSEYA</sequence>
<dbReference type="AlphaFoldDB" id="A0AAD5SWJ9"/>